<organism evidence="2 3">
    <name type="scientific">Araneus ventricosus</name>
    <name type="common">Orbweaver spider</name>
    <name type="synonym">Epeira ventricosa</name>
    <dbReference type="NCBI Taxonomy" id="182803"/>
    <lineage>
        <taxon>Eukaryota</taxon>
        <taxon>Metazoa</taxon>
        <taxon>Ecdysozoa</taxon>
        <taxon>Arthropoda</taxon>
        <taxon>Chelicerata</taxon>
        <taxon>Arachnida</taxon>
        <taxon>Araneae</taxon>
        <taxon>Araneomorphae</taxon>
        <taxon>Entelegynae</taxon>
        <taxon>Araneoidea</taxon>
        <taxon>Araneidae</taxon>
        <taxon>Araneus</taxon>
    </lineage>
</organism>
<gene>
    <name evidence="2" type="ORF">AVEN_211905_1</name>
</gene>
<sequence length="90" mass="10585">MSNYFSLSTKTVVIGKEYYEKTNINTLLNSWITRSLVIFTSRFEARRGLFWGEPRNFERDQMTHEMASPLSKLPHHTSGRKFDLDGFNVH</sequence>
<name>A0A4Y2JJZ1_ARAVE</name>
<dbReference type="AlphaFoldDB" id="A0A4Y2JJZ1"/>
<accession>A0A4Y2JJZ1</accession>
<keyword evidence="3" id="KW-1185">Reference proteome</keyword>
<comment type="caution">
    <text evidence="2">The sequence shown here is derived from an EMBL/GenBank/DDBJ whole genome shotgun (WGS) entry which is preliminary data.</text>
</comment>
<protein>
    <submittedName>
        <fullName evidence="2">Uncharacterized protein</fullName>
    </submittedName>
</protein>
<proteinExistence type="predicted"/>
<dbReference type="Proteomes" id="UP000499080">
    <property type="component" value="Unassembled WGS sequence"/>
</dbReference>
<evidence type="ECO:0000313" key="3">
    <source>
        <dbReference type="Proteomes" id="UP000499080"/>
    </source>
</evidence>
<dbReference type="EMBL" id="BGPR01003552">
    <property type="protein sequence ID" value="GBM89602.1"/>
    <property type="molecule type" value="Genomic_DNA"/>
</dbReference>
<reference evidence="2 3" key="1">
    <citation type="journal article" date="2019" name="Sci. Rep.">
        <title>Orb-weaving spider Araneus ventricosus genome elucidates the spidroin gene catalogue.</title>
        <authorList>
            <person name="Kono N."/>
            <person name="Nakamura H."/>
            <person name="Ohtoshi R."/>
            <person name="Moran D.A.P."/>
            <person name="Shinohara A."/>
            <person name="Yoshida Y."/>
            <person name="Fujiwara M."/>
            <person name="Mori M."/>
            <person name="Tomita M."/>
            <person name="Arakawa K."/>
        </authorList>
    </citation>
    <scope>NUCLEOTIDE SEQUENCE [LARGE SCALE GENOMIC DNA]</scope>
</reference>
<evidence type="ECO:0000256" key="1">
    <source>
        <dbReference type="SAM" id="MobiDB-lite"/>
    </source>
</evidence>
<feature type="region of interest" description="Disordered" evidence="1">
    <location>
        <begin position="68"/>
        <end position="90"/>
    </location>
</feature>
<evidence type="ECO:0000313" key="2">
    <source>
        <dbReference type="EMBL" id="GBM89602.1"/>
    </source>
</evidence>